<dbReference type="EMBL" id="CP000967">
    <property type="protein sequence ID" value="ACD59474.1"/>
    <property type="molecule type" value="Genomic_DNA"/>
</dbReference>
<dbReference type="HOGENOM" id="CLU_2637194_0_0_6"/>
<sequence length="77" mass="8576">MSQSVAHVVDLRVIAVHAAACRCAYPAIHDQVQTIDQRLRRPSHSQPPNRRVWSRYRAVTGSRQLGVDGALRIGVYG</sequence>
<evidence type="ECO:0000313" key="2">
    <source>
        <dbReference type="Proteomes" id="UP000001740"/>
    </source>
</evidence>
<dbReference type="Proteomes" id="UP000001740">
    <property type="component" value="Chromosome"/>
</dbReference>
<evidence type="ECO:0000313" key="1">
    <source>
        <dbReference type="EMBL" id="ACD59474.1"/>
    </source>
</evidence>
<gene>
    <name evidence="1" type="ordered locus">PXO_01216</name>
</gene>
<dbReference type="AlphaFoldDB" id="A0A0K0GL39"/>
<dbReference type="KEGG" id="xop:PXO_01216"/>
<accession>A0A0K0GL39</accession>
<organism evidence="1 2">
    <name type="scientific">Xanthomonas oryzae pv. oryzae (strain PXO99A)</name>
    <dbReference type="NCBI Taxonomy" id="360094"/>
    <lineage>
        <taxon>Bacteria</taxon>
        <taxon>Pseudomonadati</taxon>
        <taxon>Pseudomonadota</taxon>
        <taxon>Gammaproteobacteria</taxon>
        <taxon>Lysobacterales</taxon>
        <taxon>Lysobacteraceae</taxon>
        <taxon>Xanthomonas</taxon>
    </lineage>
</organism>
<reference evidence="1 2" key="1">
    <citation type="journal article" date="2008" name="BMC Genomics">
        <title>Genome sequence and rapid evolution of the rice pathogen Xanthomonas oryzae pv. oryzae PXO99A.</title>
        <authorList>
            <person name="Salzberg S.L."/>
            <person name="Sommer D.D."/>
            <person name="Schatz M.C."/>
            <person name="Phillippy A.M."/>
            <person name="Rabinowicz P.D."/>
            <person name="Tsuge S."/>
            <person name="Furutani A."/>
            <person name="Ochiai H."/>
            <person name="Delcher A.L."/>
            <person name="Kelley D."/>
            <person name="Madupu R."/>
            <person name="Puiu D."/>
            <person name="Radune D."/>
            <person name="Shumway M."/>
            <person name="Trapnell C."/>
            <person name="Aparna G."/>
            <person name="Jha G."/>
            <person name="Pandey A."/>
            <person name="Patil P.B."/>
            <person name="Ishihara H."/>
            <person name="Meyer D.F."/>
            <person name="Szurek B."/>
            <person name="Verdier V."/>
            <person name="Koebnik R."/>
            <person name="Dow J.M."/>
            <person name="Ryan R.P."/>
            <person name="Hirata H."/>
            <person name="Tsuyumu S."/>
            <person name="Won Lee S."/>
            <person name="Seo Y.S."/>
            <person name="Sriariyanum M."/>
            <person name="Ronald P.C."/>
            <person name="Sonti R.V."/>
            <person name="Van Sluys M.A."/>
            <person name="Leach J.E."/>
            <person name="White F.F."/>
            <person name="Bogdanove A.J."/>
        </authorList>
    </citation>
    <scope>NUCLEOTIDE SEQUENCE [LARGE SCALE GENOMIC DNA]</scope>
    <source>
        <strain evidence="1 2">PXO99A</strain>
    </source>
</reference>
<name>A0A0K0GL39_XANOP</name>
<protein>
    <submittedName>
        <fullName evidence="1">Uncharacterized protein</fullName>
    </submittedName>
</protein>
<proteinExistence type="predicted"/>